<proteinExistence type="inferred from homology"/>
<keyword evidence="9" id="KW-1185">Reference proteome</keyword>
<dbReference type="HAMAP" id="MF_01114">
    <property type="entry name" value="RecX"/>
    <property type="match status" value="1"/>
</dbReference>
<comment type="subcellular location">
    <subcellularLocation>
        <location evidence="1 5">Cytoplasm</location>
    </subcellularLocation>
</comment>
<evidence type="ECO:0000256" key="1">
    <source>
        <dbReference type="ARBA" id="ARBA00004496"/>
    </source>
</evidence>
<reference evidence="8" key="2">
    <citation type="submission" date="2021-04" db="EMBL/GenBank/DDBJ databases">
        <authorList>
            <person name="Liu J."/>
        </authorList>
    </citation>
    <scope>NUCLEOTIDE SEQUENCE</scope>
    <source>
        <strain evidence="8">BAD-6</strain>
    </source>
</reference>
<dbReference type="Pfam" id="PF02631">
    <property type="entry name" value="RecX_HTH2"/>
    <property type="match status" value="1"/>
</dbReference>
<gene>
    <name evidence="5" type="primary">recX</name>
    <name evidence="8" type="ORF">KCX82_13900</name>
</gene>
<dbReference type="Proteomes" id="UP000675664">
    <property type="component" value="Unassembled WGS sequence"/>
</dbReference>
<dbReference type="InterPro" id="IPR053924">
    <property type="entry name" value="RecX_HTH_2nd"/>
</dbReference>
<evidence type="ECO:0000256" key="5">
    <source>
        <dbReference type="HAMAP-Rule" id="MF_01114"/>
    </source>
</evidence>
<evidence type="ECO:0000256" key="4">
    <source>
        <dbReference type="ARBA" id="ARBA00022490"/>
    </source>
</evidence>
<evidence type="ECO:0000256" key="3">
    <source>
        <dbReference type="ARBA" id="ARBA00018111"/>
    </source>
</evidence>
<feature type="domain" description="RecX first three-helical" evidence="7">
    <location>
        <begin position="15"/>
        <end position="54"/>
    </location>
</feature>
<evidence type="ECO:0000259" key="7">
    <source>
        <dbReference type="Pfam" id="PF21982"/>
    </source>
</evidence>
<dbReference type="GO" id="GO:0005737">
    <property type="term" value="C:cytoplasm"/>
    <property type="evidence" value="ECO:0007669"/>
    <property type="project" value="UniProtKB-SubCell"/>
</dbReference>
<comment type="caution">
    <text evidence="8">The sequence shown here is derived from an EMBL/GenBank/DDBJ whole genome shotgun (WGS) entry which is preliminary data.</text>
</comment>
<dbReference type="InterPro" id="IPR053926">
    <property type="entry name" value="RecX_HTH_1st"/>
</dbReference>
<comment type="similarity">
    <text evidence="2 5">Belongs to the RecX family.</text>
</comment>
<dbReference type="PANTHER" id="PTHR33602:SF1">
    <property type="entry name" value="REGULATORY PROTEIN RECX FAMILY PROTEIN"/>
    <property type="match status" value="1"/>
</dbReference>
<evidence type="ECO:0000313" key="9">
    <source>
        <dbReference type="Proteomes" id="UP000675664"/>
    </source>
</evidence>
<dbReference type="EMBL" id="JAGSND010000009">
    <property type="protein sequence ID" value="MBR0598978.1"/>
    <property type="molecule type" value="Genomic_DNA"/>
</dbReference>
<reference evidence="8" key="1">
    <citation type="submission" date="2021-04" db="EMBL/GenBank/DDBJ databases">
        <title>Sinoanaerobacter chloroacetimidivorans sp. nov., an obligate anaerobic bacterium isolated from anaerobic sludge.</title>
        <authorList>
            <person name="Bao Y."/>
        </authorList>
    </citation>
    <scope>NUCLEOTIDE SEQUENCE</scope>
    <source>
        <strain evidence="8">BAD-6</strain>
    </source>
</reference>
<organism evidence="8 9">
    <name type="scientific">Sinanaerobacter chloroacetimidivorans</name>
    <dbReference type="NCBI Taxonomy" id="2818044"/>
    <lineage>
        <taxon>Bacteria</taxon>
        <taxon>Bacillati</taxon>
        <taxon>Bacillota</taxon>
        <taxon>Clostridia</taxon>
        <taxon>Peptostreptococcales</taxon>
        <taxon>Anaerovoracaceae</taxon>
        <taxon>Sinanaerobacter</taxon>
    </lineage>
</organism>
<dbReference type="RefSeq" id="WP_227019104.1">
    <property type="nucleotide sequence ID" value="NZ_JAGSND010000009.1"/>
</dbReference>
<dbReference type="InterPro" id="IPR003783">
    <property type="entry name" value="Regulatory_RecX"/>
</dbReference>
<sequence>MNFRKRDDSGMERDCRTTALKYIGYRERSTLEVSSHLKEKGFSGREIQETIEYLKELNYINDERFCMAYASDGRSKGRGPMRIKQALLEKGISGELVDIALTELLDPQREKEAALREADKILRNRGEGNEGEIDEKILARIGRRLSGLGYHTSIIYEIIGQLRKN</sequence>
<keyword evidence="4 5" id="KW-0963">Cytoplasm</keyword>
<protein>
    <recommendedName>
        <fullName evidence="3 5">Regulatory protein RecX</fullName>
    </recommendedName>
</protein>
<dbReference type="Gene3D" id="1.10.10.10">
    <property type="entry name" value="Winged helix-like DNA-binding domain superfamily/Winged helix DNA-binding domain"/>
    <property type="match status" value="2"/>
</dbReference>
<comment type="function">
    <text evidence="5">Modulates RecA activity.</text>
</comment>
<evidence type="ECO:0000259" key="6">
    <source>
        <dbReference type="Pfam" id="PF02631"/>
    </source>
</evidence>
<name>A0A8J7W435_9FIRM</name>
<accession>A0A8J7W435</accession>
<evidence type="ECO:0000256" key="2">
    <source>
        <dbReference type="ARBA" id="ARBA00009695"/>
    </source>
</evidence>
<dbReference type="GO" id="GO:0006282">
    <property type="term" value="P:regulation of DNA repair"/>
    <property type="evidence" value="ECO:0007669"/>
    <property type="project" value="UniProtKB-UniRule"/>
</dbReference>
<dbReference type="InterPro" id="IPR036388">
    <property type="entry name" value="WH-like_DNA-bd_sf"/>
</dbReference>
<evidence type="ECO:0000313" key="8">
    <source>
        <dbReference type="EMBL" id="MBR0598978.1"/>
    </source>
</evidence>
<dbReference type="Pfam" id="PF21982">
    <property type="entry name" value="RecX_HTH1"/>
    <property type="match status" value="1"/>
</dbReference>
<feature type="domain" description="RecX second three-helical" evidence="6">
    <location>
        <begin position="61"/>
        <end position="101"/>
    </location>
</feature>
<dbReference type="AlphaFoldDB" id="A0A8J7W435"/>
<dbReference type="PANTHER" id="PTHR33602">
    <property type="entry name" value="REGULATORY PROTEIN RECX FAMILY PROTEIN"/>
    <property type="match status" value="1"/>
</dbReference>